<feature type="chain" id="PRO_5044312310" evidence="1">
    <location>
        <begin position="20"/>
        <end position="185"/>
    </location>
</feature>
<dbReference type="SUPFAM" id="SSF50370">
    <property type="entry name" value="Ricin B-like lectins"/>
    <property type="match status" value="1"/>
</dbReference>
<dbReference type="RefSeq" id="WP_369275905.1">
    <property type="nucleotide sequence ID" value="NZ_CP163432.1"/>
</dbReference>
<proteinExistence type="predicted"/>
<keyword evidence="1" id="KW-0732">Signal</keyword>
<dbReference type="CDD" id="cd00161">
    <property type="entry name" value="beta-trefoil_Ricin-like"/>
    <property type="match status" value="1"/>
</dbReference>
<feature type="domain" description="Ricin B lectin" evidence="2">
    <location>
        <begin position="68"/>
        <end position="165"/>
    </location>
</feature>
<organism evidence="3">
    <name type="scientific">Streptomyces sp. R11</name>
    <dbReference type="NCBI Taxonomy" id="3238625"/>
    <lineage>
        <taxon>Bacteria</taxon>
        <taxon>Bacillati</taxon>
        <taxon>Actinomycetota</taxon>
        <taxon>Actinomycetes</taxon>
        <taxon>Kitasatosporales</taxon>
        <taxon>Streptomycetaceae</taxon>
        <taxon>Streptomyces</taxon>
    </lineage>
</organism>
<dbReference type="PROSITE" id="PS50231">
    <property type="entry name" value="RICIN_B_LECTIN"/>
    <property type="match status" value="1"/>
</dbReference>
<sequence length="185" mass="19699">MIRFRAPRTLVASATCALAAAVLLPSPAAGSSAYYQGQGLFEKSDRVWTATGGAGGSVTYSTSNGSPAQQWSVVQASGRPAGQVNYINRNTGLCMDVDKSGPNQGHTIGARVIQQECSGTLSQVWELRTDWDPFFKKAYAVQNKLSLYSLTVKGGSEADGAALVQEDLLGGWGGYHQFWYINPVS</sequence>
<evidence type="ECO:0000256" key="1">
    <source>
        <dbReference type="SAM" id="SignalP"/>
    </source>
</evidence>
<protein>
    <submittedName>
        <fullName evidence="3">RICIN domain-containing protein</fullName>
    </submittedName>
</protein>
<gene>
    <name evidence="3" type="ORF">AB5J55_43625</name>
</gene>
<name>A0AB39NES2_9ACTN</name>
<dbReference type="InterPro" id="IPR035992">
    <property type="entry name" value="Ricin_B-like_lectins"/>
</dbReference>
<dbReference type="InterPro" id="IPR000772">
    <property type="entry name" value="Ricin_B_lectin"/>
</dbReference>
<dbReference type="EMBL" id="CP163432">
    <property type="protein sequence ID" value="XDQ15981.1"/>
    <property type="molecule type" value="Genomic_DNA"/>
</dbReference>
<dbReference type="AlphaFoldDB" id="A0AB39NES2"/>
<reference evidence="3" key="1">
    <citation type="submission" date="2024-07" db="EMBL/GenBank/DDBJ databases">
        <authorList>
            <person name="Yu S.T."/>
        </authorList>
    </citation>
    <scope>NUCLEOTIDE SEQUENCE</scope>
    <source>
        <strain evidence="3">R11</strain>
    </source>
</reference>
<evidence type="ECO:0000313" key="3">
    <source>
        <dbReference type="EMBL" id="XDQ15981.1"/>
    </source>
</evidence>
<dbReference type="Pfam" id="PF14200">
    <property type="entry name" value="RicinB_lectin_2"/>
    <property type="match status" value="1"/>
</dbReference>
<feature type="signal peptide" evidence="1">
    <location>
        <begin position="1"/>
        <end position="19"/>
    </location>
</feature>
<accession>A0AB39NES2</accession>
<dbReference type="Gene3D" id="2.80.10.50">
    <property type="match status" value="1"/>
</dbReference>
<evidence type="ECO:0000259" key="2">
    <source>
        <dbReference type="Pfam" id="PF14200"/>
    </source>
</evidence>